<dbReference type="EMBL" id="BK016142">
    <property type="protein sequence ID" value="DAF98089.1"/>
    <property type="molecule type" value="Genomic_DNA"/>
</dbReference>
<accession>A0A8S5UUE2</accession>
<feature type="region of interest" description="Disordered" evidence="1">
    <location>
        <begin position="1"/>
        <end position="20"/>
    </location>
</feature>
<proteinExistence type="predicted"/>
<reference evidence="2" key="1">
    <citation type="journal article" date="2021" name="Proc. Natl. Acad. Sci. U.S.A.">
        <title>A Catalog of Tens of Thousands of Viruses from Human Metagenomes Reveals Hidden Associations with Chronic Diseases.</title>
        <authorList>
            <person name="Tisza M.J."/>
            <person name="Buck C.B."/>
        </authorList>
    </citation>
    <scope>NUCLEOTIDE SEQUENCE</scope>
    <source>
        <strain evidence="2">CtIpM11</strain>
    </source>
</reference>
<evidence type="ECO:0000313" key="2">
    <source>
        <dbReference type="EMBL" id="DAF98089.1"/>
    </source>
</evidence>
<organism evidence="2">
    <name type="scientific">Podoviridae sp. ctIpM11</name>
    <dbReference type="NCBI Taxonomy" id="2825240"/>
    <lineage>
        <taxon>Viruses</taxon>
        <taxon>Duplodnaviria</taxon>
        <taxon>Heunggongvirae</taxon>
        <taxon>Uroviricota</taxon>
        <taxon>Caudoviricetes</taxon>
    </lineage>
</organism>
<feature type="compositionally biased region" description="Basic and acidic residues" evidence="1">
    <location>
        <begin position="1"/>
        <end position="19"/>
    </location>
</feature>
<evidence type="ECO:0000256" key="1">
    <source>
        <dbReference type="SAM" id="MobiDB-lite"/>
    </source>
</evidence>
<name>A0A8S5UUE2_9CAUD</name>
<sequence length="106" mass="12020">MEQKQRPDETGKRERKPISVEEANSRAYQIGLQSDCIIKLEKRAGENRYQRHFKASSASALLNGMAVLIRDYAETLNLSVVEVLSVLAVVLTMPTIQEKNRESEDQ</sequence>
<protein>
    <submittedName>
        <fullName evidence="2">Uncharacterized protein</fullName>
    </submittedName>
</protein>